<comment type="catalytic activity">
    <reaction evidence="30">
        <text>heptan-4-one + NADPH + O2 + H(+) = propyl butanoate + NADP(+) + H2O</text>
        <dbReference type="Rhea" id="RHEA:54852"/>
        <dbReference type="ChEBI" id="CHEBI:15377"/>
        <dbReference type="ChEBI" id="CHEBI:15378"/>
        <dbReference type="ChEBI" id="CHEBI:15379"/>
        <dbReference type="ChEBI" id="CHEBI:57783"/>
        <dbReference type="ChEBI" id="CHEBI:58349"/>
        <dbReference type="ChEBI" id="CHEBI:89484"/>
        <dbReference type="ChEBI" id="CHEBI:89719"/>
    </reaction>
    <physiologicalReaction direction="left-to-right" evidence="30">
        <dbReference type="Rhea" id="RHEA:54853"/>
    </physiologicalReaction>
</comment>
<dbReference type="InterPro" id="IPR050346">
    <property type="entry name" value="FMO-like"/>
</dbReference>
<evidence type="ECO:0000256" key="2">
    <source>
        <dbReference type="ARBA" id="ARBA00004389"/>
    </source>
</evidence>
<comment type="catalytic activity">
    <reaction evidence="27">
        <text>trimethylamine + NADPH + O2 = trimethylamine N-oxide + NADP(+) + H2O</text>
        <dbReference type="Rhea" id="RHEA:31979"/>
        <dbReference type="ChEBI" id="CHEBI:15377"/>
        <dbReference type="ChEBI" id="CHEBI:15379"/>
        <dbReference type="ChEBI" id="CHEBI:15724"/>
        <dbReference type="ChEBI" id="CHEBI:57783"/>
        <dbReference type="ChEBI" id="CHEBI:58349"/>
        <dbReference type="ChEBI" id="CHEBI:58389"/>
        <dbReference type="EC" id="1.14.13.148"/>
    </reaction>
    <physiologicalReaction direction="left-to-right" evidence="27">
        <dbReference type="Rhea" id="RHEA:31980"/>
    </physiologicalReaction>
</comment>
<dbReference type="Pfam" id="PF00743">
    <property type="entry name" value="FMO-like"/>
    <property type="match status" value="1"/>
</dbReference>
<evidence type="ECO:0000256" key="21">
    <source>
        <dbReference type="ARBA" id="ARBA00047426"/>
    </source>
</evidence>
<organism evidence="36 37">
    <name type="scientific">Parelaphostrongylus tenuis</name>
    <name type="common">Meningeal worm</name>
    <dbReference type="NCBI Taxonomy" id="148309"/>
    <lineage>
        <taxon>Eukaryota</taxon>
        <taxon>Metazoa</taxon>
        <taxon>Ecdysozoa</taxon>
        <taxon>Nematoda</taxon>
        <taxon>Chromadorea</taxon>
        <taxon>Rhabditida</taxon>
        <taxon>Rhabditina</taxon>
        <taxon>Rhabditomorpha</taxon>
        <taxon>Strongyloidea</taxon>
        <taxon>Metastrongylidae</taxon>
        <taxon>Parelaphostrongylus</taxon>
    </lineage>
</organism>
<dbReference type="GO" id="GO:0050661">
    <property type="term" value="F:NADP binding"/>
    <property type="evidence" value="ECO:0007669"/>
    <property type="project" value="InterPro"/>
</dbReference>
<evidence type="ECO:0000256" key="30">
    <source>
        <dbReference type="ARBA" id="ARBA00048990"/>
    </source>
</evidence>
<evidence type="ECO:0000256" key="23">
    <source>
        <dbReference type="ARBA" id="ARBA00047855"/>
    </source>
</evidence>
<keyword evidence="6" id="KW-0597">Phosphoprotein</keyword>
<evidence type="ECO:0000256" key="22">
    <source>
        <dbReference type="ARBA" id="ARBA00047574"/>
    </source>
</evidence>
<evidence type="ECO:0000256" key="29">
    <source>
        <dbReference type="ARBA" id="ARBA00048989"/>
    </source>
</evidence>
<evidence type="ECO:0000256" key="35">
    <source>
        <dbReference type="SAM" id="Phobius"/>
    </source>
</evidence>
<evidence type="ECO:0000256" key="27">
    <source>
        <dbReference type="ARBA" id="ARBA00048088"/>
    </source>
</evidence>
<dbReference type="Gene3D" id="3.50.50.60">
    <property type="entry name" value="FAD/NAD(P)-binding domain"/>
    <property type="match status" value="2"/>
</dbReference>
<evidence type="ECO:0000256" key="9">
    <source>
        <dbReference type="ARBA" id="ARBA00022824"/>
    </source>
</evidence>
<evidence type="ECO:0000256" key="33">
    <source>
        <dbReference type="PIRNR" id="PIRNR000332"/>
    </source>
</evidence>
<comment type="catalytic activity">
    <reaction evidence="24">
        <text>NADPH + O2 + H(+) = H2O2 + NADP(+)</text>
        <dbReference type="Rhea" id="RHEA:11260"/>
        <dbReference type="ChEBI" id="CHEBI:15378"/>
        <dbReference type="ChEBI" id="CHEBI:15379"/>
        <dbReference type="ChEBI" id="CHEBI:16240"/>
        <dbReference type="ChEBI" id="CHEBI:57783"/>
        <dbReference type="ChEBI" id="CHEBI:58349"/>
        <dbReference type="EC" id="1.6.3.1"/>
    </reaction>
    <physiologicalReaction direction="left-to-right" evidence="24">
        <dbReference type="Rhea" id="RHEA:11261"/>
    </physiologicalReaction>
</comment>
<name>A0AAD5QPN6_PARTN</name>
<sequence>MRVCVIGAAASGLPSIKACLENGIDVVCYEKTSDIGGLWNYRPNEKNIGGTVMATTVVNTSKEMMAYSDFPPPEDWPNFMHHTKVNDYLHLYADHYKLKDHIKFNTTVKYITEEDSRFKVQLDNGEVNHFDKVILCTGHHATPNHPQLRDVEKFKGRIMHAHDYRDIKGFEGKHVVLLGIGNSALDIAVDLAKIAKSVTISTRRGTWIFNKVAAGGMPYDCLYMTRYYKWLMDTVPWTIANDFMEHLVQQRMDHELYGLRPNHRFFQQHPTVNDALANLICSGLITVTDDIDTFTADKVITKNGRSFDCDVFITCTGYVIGFPFLDPKILTIKENEVSLYKFVFPPNNENLAVIGMIQPIGSILPIAEIQARWAVQIFTGKASLPSKEIILEDIEMKKKEMKRRYFKSEKHTIQVDYIKYMDEIAVLIGCKPDLWKIFFSDPKFAWRLFMGANAPYVYRLMGPNKWDGAEEAIRTIPYRVKRPLKARNCRMRAHKRRGLLDEYFRYVSMKWMAGWSVIIFVIGLSVLCSGTAAMSLLSYCIYTTIFFVLFSFMLLWFHLQYDMTTIL</sequence>
<evidence type="ECO:0000256" key="32">
    <source>
        <dbReference type="ARBA" id="ARBA00049475"/>
    </source>
</evidence>
<comment type="catalytic activity">
    <reaction evidence="22">
        <text>heptan-2-one + NADPH + O2 + H(+) = pentyl acetate + NADP(+) + H2O</text>
        <dbReference type="Rhea" id="RHEA:54836"/>
        <dbReference type="ChEBI" id="CHEBI:5672"/>
        <dbReference type="ChEBI" id="CHEBI:15377"/>
        <dbReference type="ChEBI" id="CHEBI:15378"/>
        <dbReference type="ChEBI" id="CHEBI:15379"/>
        <dbReference type="ChEBI" id="CHEBI:57783"/>
        <dbReference type="ChEBI" id="CHEBI:58349"/>
        <dbReference type="ChEBI" id="CHEBI:87362"/>
    </reaction>
    <physiologicalReaction direction="left-to-right" evidence="22">
        <dbReference type="Rhea" id="RHEA:54837"/>
    </physiologicalReaction>
</comment>
<evidence type="ECO:0000256" key="15">
    <source>
        <dbReference type="ARBA" id="ARBA00023033"/>
    </source>
</evidence>
<evidence type="ECO:0000256" key="5">
    <source>
        <dbReference type="ARBA" id="ARBA00022481"/>
    </source>
</evidence>
<evidence type="ECO:0000256" key="24">
    <source>
        <dbReference type="ARBA" id="ARBA00047864"/>
    </source>
</evidence>
<dbReference type="AlphaFoldDB" id="A0AAD5QPN6"/>
<comment type="catalytic activity">
    <reaction evidence="28">
        <text>octan-3-one + NADPH + O2 + H(+) = ethyl hexanoate + NADP(+) + H2O</text>
        <dbReference type="Rhea" id="RHEA:54856"/>
        <dbReference type="ChEBI" id="CHEBI:15377"/>
        <dbReference type="ChEBI" id="CHEBI:15378"/>
        <dbReference type="ChEBI" id="CHEBI:15379"/>
        <dbReference type="ChEBI" id="CHEBI:57783"/>
        <dbReference type="ChEBI" id="CHEBI:58349"/>
        <dbReference type="ChEBI" id="CHEBI:80946"/>
        <dbReference type="ChEBI" id="CHEBI:86055"/>
    </reaction>
    <physiologicalReaction direction="left-to-right" evidence="28">
        <dbReference type="Rhea" id="RHEA:54857"/>
    </physiologicalReaction>
</comment>
<evidence type="ECO:0000256" key="18">
    <source>
        <dbReference type="ARBA" id="ARBA00045722"/>
    </source>
</evidence>
<evidence type="ECO:0000256" key="11">
    <source>
        <dbReference type="ARBA" id="ARBA00022848"/>
    </source>
</evidence>
<dbReference type="EMBL" id="JAHQIW010003685">
    <property type="protein sequence ID" value="KAJ1359728.1"/>
    <property type="molecule type" value="Genomic_DNA"/>
</dbReference>
<evidence type="ECO:0000313" key="37">
    <source>
        <dbReference type="Proteomes" id="UP001196413"/>
    </source>
</evidence>
<dbReference type="GO" id="GO:0050660">
    <property type="term" value="F:flavin adenine dinucleotide binding"/>
    <property type="evidence" value="ECO:0007669"/>
    <property type="project" value="InterPro"/>
</dbReference>
<comment type="catalytic activity">
    <reaction evidence="25">
        <text>hexan-3-one + NADPH + O2 + H(+) = ethyl butanoate + NADP(+) + H2O</text>
        <dbReference type="Rhea" id="RHEA:54844"/>
        <dbReference type="ChEBI" id="CHEBI:15377"/>
        <dbReference type="ChEBI" id="CHEBI:15378"/>
        <dbReference type="ChEBI" id="CHEBI:15379"/>
        <dbReference type="ChEBI" id="CHEBI:57783"/>
        <dbReference type="ChEBI" id="CHEBI:58349"/>
        <dbReference type="ChEBI" id="CHEBI:88764"/>
        <dbReference type="ChEBI" id="CHEBI:89891"/>
    </reaction>
    <physiologicalReaction direction="left-to-right" evidence="25">
        <dbReference type="Rhea" id="RHEA:54845"/>
    </physiologicalReaction>
</comment>
<feature type="transmembrane region" description="Helical" evidence="35">
    <location>
        <begin position="511"/>
        <end position="532"/>
    </location>
</feature>
<dbReference type="InterPro" id="IPR020946">
    <property type="entry name" value="Flavin_mOase-like"/>
</dbReference>
<dbReference type="Proteomes" id="UP001196413">
    <property type="component" value="Unassembled WGS sequence"/>
</dbReference>
<dbReference type="PIRSF" id="PIRSF000332">
    <property type="entry name" value="FMO"/>
    <property type="match status" value="1"/>
</dbReference>
<dbReference type="GO" id="GO:0006629">
    <property type="term" value="P:lipid metabolic process"/>
    <property type="evidence" value="ECO:0007669"/>
    <property type="project" value="UniProtKB-KW"/>
</dbReference>
<dbReference type="EC" id="1.-.-.-" evidence="34"/>
<keyword evidence="10 33" id="KW-0274">FAD</keyword>
<evidence type="ECO:0000256" key="34">
    <source>
        <dbReference type="RuleBase" id="RU361177"/>
    </source>
</evidence>
<evidence type="ECO:0000256" key="13">
    <source>
        <dbReference type="ARBA" id="ARBA00022989"/>
    </source>
</evidence>
<keyword evidence="15 33" id="KW-0503">Monooxygenase</keyword>
<evidence type="ECO:0000256" key="8">
    <source>
        <dbReference type="ARBA" id="ARBA00022692"/>
    </source>
</evidence>
<dbReference type="PRINTS" id="PR01125">
    <property type="entry name" value="FMOXYGENASE5"/>
</dbReference>
<keyword evidence="37" id="KW-1185">Reference proteome</keyword>
<evidence type="ECO:0000256" key="17">
    <source>
        <dbReference type="ARBA" id="ARBA00023136"/>
    </source>
</evidence>
<dbReference type="InterPro" id="IPR000960">
    <property type="entry name" value="Flavin_mOase"/>
</dbReference>
<dbReference type="GO" id="GO:0005789">
    <property type="term" value="C:endoplasmic reticulum membrane"/>
    <property type="evidence" value="ECO:0007669"/>
    <property type="project" value="UniProtKB-SubCell"/>
</dbReference>
<comment type="catalytic activity">
    <reaction evidence="21">
        <text>hexan-3-one + NADPH + O2 + H(+) = propyl propanoate + NADP(+) + H2O</text>
        <dbReference type="Rhea" id="RHEA:54848"/>
        <dbReference type="ChEBI" id="CHEBI:15377"/>
        <dbReference type="ChEBI" id="CHEBI:15378"/>
        <dbReference type="ChEBI" id="CHEBI:15379"/>
        <dbReference type="ChEBI" id="CHEBI:57783"/>
        <dbReference type="ChEBI" id="CHEBI:58349"/>
        <dbReference type="ChEBI" id="CHEBI:89828"/>
        <dbReference type="ChEBI" id="CHEBI:89891"/>
    </reaction>
    <physiologicalReaction direction="left-to-right" evidence="21">
        <dbReference type="Rhea" id="RHEA:54849"/>
    </physiologicalReaction>
</comment>
<evidence type="ECO:0000256" key="20">
    <source>
        <dbReference type="ARBA" id="ARBA00047338"/>
    </source>
</evidence>
<comment type="catalytic activity">
    <reaction evidence="26">
        <text>hypotaurine + NADPH + O2 + H(+) = taurine + NADP(+) + H2O</text>
        <dbReference type="Rhea" id="RHEA:69819"/>
        <dbReference type="ChEBI" id="CHEBI:15377"/>
        <dbReference type="ChEBI" id="CHEBI:15378"/>
        <dbReference type="ChEBI" id="CHEBI:15379"/>
        <dbReference type="ChEBI" id="CHEBI:57783"/>
        <dbReference type="ChEBI" id="CHEBI:57853"/>
        <dbReference type="ChEBI" id="CHEBI:58349"/>
        <dbReference type="ChEBI" id="CHEBI:507393"/>
        <dbReference type="EC" id="1.14.13.8"/>
    </reaction>
    <physiologicalReaction direction="left-to-right" evidence="26">
        <dbReference type="Rhea" id="RHEA:69820"/>
    </physiologicalReaction>
</comment>
<comment type="similarity">
    <text evidence="4 33 34">Belongs to the FMO family.</text>
</comment>
<evidence type="ECO:0000256" key="28">
    <source>
        <dbReference type="ARBA" id="ARBA00048459"/>
    </source>
</evidence>
<comment type="catalytic activity">
    <reaction evidence="29">
        <text>(2E)-geranial + NADPH + O2 + H(+) = (1E)-2,6-dimethylhepta-1,5-dien-1-yl formate + NADP(+) + H2O</text>
        <dbReference type="Rhea" id="RHEA:54860"/>
        <dbReference type="ChEBI" id="CHEBI:15377"/>
        <dbReference type="ChEBI" id="CHEBI:15378"/>
        <dbReference type="ChEBI" id="CHEBI:15379"/>
        <dbReference type="ChEBI" id="CHEBI:16980"/>
        <dbReference type="ChEBI" id="CHEBI:57783"/>
        <dbReference type="ChEBI" id="CHEBI:58349"/>
        <dbReference type="ChEBI" id="CHEBI:138375"/>
    </reaction>
    <physiologicalReaction direction="left-to-right" evidence="29">
        <dbReference type="Rhea" id="RHEA:54861"/>
    </physiologicalReaction>
</comment>
<dbReference type="GO" id="GO:0016174">
    <property type="term" value="F:NAD(P)H oxidase H2O2-forming activity"/>
    <property type="evidence" value="ECO:0007669"/>
    <property type="project" value="UniProtKB-EC"/>
</dbReference>
<evidence type="ECO:0000256" key="4">
    <source>
        <dbReference type="ARBA" id="ARBA00009183"/>
    </source>
</evidence>
<accession>A0AAD5QPN6</accession>
<keyword evidence="14 33" id="KW-0560">Oxidoreductase</keyword>
<dbReference type="InterPro" id="IPR036188">
    <property type="entry name" value="FAD/NAD-bd_sf"/>
</dbReference>
<evidence type="ECO:0000256" key="14">
    <source>
        <dbReference type="ARBA" id="ARBA00023002"/>
    </source>
</evidence>
<comment type="caution">
    <text evidence="36">The sequence shown here is derived from an EMBL/GenBank/DDBJ whole genome shotgun (WGS) entry which is preliminary data.</text>
</comment>
<dbReference type="InterPro" id="IPR002257">
    <property type="entry name" value="Flavin_mOase_5"/>
</dbReference>
<evidence type="ECO:0000256" key="26">
    <source>
        <dbReference type="ARBA" id="ARBA00048041"/>
    </source>
</evidence>
<dbReference type="SUPFAM" id="SSF51905">
    <property type="entry name" value="FAD/NAD(P)-binding domain"/>
    <property type="match status" value="2"/>
</dbReference>
<dbReference type="GO" id="GO:0004499">
    <property type="term" value="F:N,N-dimethylaniline monooxygenase activity"/>
    <property type="evidence" value="ECO:0007669"/>
    <property type="project" value="UniProtKB-UniRule"/>
</dbReference>
<keyword evidence="13 35" id="KW-1133">Transmembrane helix</keyword>
<dbReference type="PRINTS" id="PR00370">
    <property type="entry name" value="FMOXYGENASE"/>
</dbReference>
<proteinExistence type="inferred from homology"/>
<keyword evidence="8 35" id="KW-0812">Transmembrane</keyword>
<evidence type="ECO:0000256" key="1">
    <source>
        <dbReference type="ARBA" id="ARBA00001974"/>
    </source>
</evidence>
<gene>
    <name evidence="36" type="ORF">KIN20_018514</name>
</gene>
<evidence type="ECO:0000256" key="6">
    <source>
        <dbReference type="ARBA" id="ARBA00022553"/>
    </source>
</evidence>
<evidence type="ECO:0000256" key="31">
    <source>
        <dbReference type="ARBA" id="ARBA00049443"/>
    </source>
</evidence>
<keyword evidence="16" id="KW-0443">Lipid metabolism</keyword>
<evidence type="ECO:0000256" key="7">
    <source>
        <dbReference type="ARBA" id="ARBA00022630"/>
    </source>
</evidence>
<comment type="catalytic activity">
    <reaction evidence="32">
        <text>octan-3-one + NADPH + O2 + H(+) = pentyl propanoate + NADP(+) + H2O</text>
        <dbReference type="Rhea" id="RHEA:54840"/>
        <dbReference type="ChEBI" id="CHEBI:15377"/>
        <dbReference type="ChEBI" id="CHEBI:15378"/>
        <dbReference type="ChEBI" id="CHEBI:15379"/>
        <dbReference type="ChEBI" id="CHEBI:57783"/>
        <dbReference type="ChEBI" id="CHEBI:58349"/>
        <dbReference type="ChEBI" id="CHEBI:80946"/>
        <dbReference type="ChEBI" id="CHEBI:87373"/>
    </reaction>
    <physiologicalReaction direction="left-to-right" evidence="32">
        <dbReference type="Rhea" id="RHEA:54841"/>
    </physiologicalReaction>
</comment>
<keyword evidence="9 33" id="KW-0256">Endoplasmic reticulum</keyword>
<feature type="transmembrane region" description="Helical" evidence="35">
    <location>
        <begin position="539"/>
        <end position="559"/>
    </location>
</feature>
<comment type="catalytic activity">
    <reaction evidence="20">
        <text>hypotaurine + NADH + O2 + H(+) = taurine + NAD(+) + H2O</text>
        <dbReference type="Rhea" id="RHEA:74111"/>
        <dbReference type="ChEBI" id="CHEBI:15377"/>
        <dbReference type="ChEBI" id="CHEBI:15378"/>
        <dbReference type="ChEBI" id="CHEBI:15379"/>
        <dbReference type="ChEBI" id="CHEBI:57540"/>
        <dbReference type="ChEBI" id="CHEBI:57853"/>
        <dbReference type="ChEBI" id="CHEBI:57945"/>
        <dbReference type="ChEBI" id="CHEBI:507393"/>
        <dbReference type="EC" id="1.14.13.8"/>
    </reaction>
    <physiologicalReaction direction="left-to-right" evidence="20">
        <dbReference type="Rhea" id="RHEA:74112"/>
    </physiologicalReaction>
</comment>
<evidence type="ECO:0000256" key="19">
    <source>
        <dbReference type="ARBA" id="ARBA00045957"/>
    </source>
</evidence>
<evidence type="ECO:0000256" key="3">
    <source>
        <dbReference type="ARBA" id="ARBA00004524"/>
    </source>
</evidence>
<comment type="catalytic activity">
    <reaction evidence="23">
        <text>sulcatone + NADPH + O2 + H(+) = 4-methylpent-3-en-1-yl acetate + NADP(+) + H2O</text>
        <dbReference type="Rhea" id="RHEA:54864"/>
        <dbReference type="ChEBI" id="CHEBI:15377"/>
        <dbReference type="ChEBI" id="CHEBI:15378"/>
        <dbReference type="ChEBI" id="CHEBI:15379"/>
        <dbReference type="ChEBI" id="CHEBI:16310"/>
        <dbReference type="ChEBI" id="CHEBI:57783"/>
        <dbReference type="ChEBI" id="CHEBI:58349"/>
        <dbReference type="ChEBI" id="CHEBI:138373"/>
    </reaction>
    <physiologicalReaction direction="left-to-right" evidence="23">
        <dbReference type="Rhea" id="RHEA:54865"/>
    </physiologicalReaction>
</comment>
<keyword evidence="5" id="KW-0488">Methylation</keyword>
<comment type="function">
    <text evidence="18">Acts as a Baeyer-Villiger monooxygenase on a broad range of substrates. Catalyzes the insertion of an oxygen atom into a carbon-carbon bond adjacent to a carbonyl, which converts ketones to esters. Active on diverse carbonyl compounds, whereas soft nucleophiles are mostly non- or poorly reactive. In contrast with other forms of FMO it is non- or poorly active on 'classical' substrates such as drugs, pesticides, and dietary components containing soft nucleophilic heteroatoms. Able to oxidize drug molecules bearing a carbonyl group on an aliphatic chain, such as nabumetone and pentoxifylline. Also, in the absence of substrates, shows slow but yet significant NADPH oxidase activity. Acts as a positive modulator of cholesterol biosynthesis as well as glucose homeostasis, promoting metabolic aging via pleiotropic effects.</text>
</comment>
<dbReference type="FunFam" id="3.50.50.60:FF:000159">
    <property type="entry name" value="Dimethylaniline monooxygenase [N-oxide-forming]"/>
    <property type="match status" value="1"/>
</dbReference>
<evidence type="ECO:0000256" key="16">
    <source>
        <dbReference type="ARBA" id="ARBA00023098"/>
    </source>
</evidence>
<evidence type="ECO:0000256" key="25">
    <source>
        <dbReference type="ARBA" id="ARBA00047977"/>
    </source>
</evidence>
<keyword evidence="11" id="KW-0492">Microsome</keyword>
<evidence type="ECO:0000256" key="10">
    <source>
        <dbReference type="ARBA" id="ARBA00022827"/>
    </source>
</evidence>
<comment type="catalytic activity">
    <reaction evidence="31">
        <text>N,N-dimethylaniline + NADPH + O2 + H(+) = N,N-dimethylaniline N-oxide + NADP(+) + H2O</text>
        <dbReference type="Rhea" id="RHEA:24468"/>
        <dbReference type="ChEBI" id="CHEBI:15377"/>
        <dbReference type="ChEBI" id="CHEBI:15378"/>
        <dbReference type="ChEBI" id="CHEBI:15379"/>
        <dbReference type="ChEBI" id="CHEBI:16269"/>
        <dbReference type="ChEBI" id="CHEBI:17735"/>
        <dbReference type="ChEBI" id="CHEBI:57783"/>
        <dbReference type="ChEBI" id="CHEBI:58349"/>
        <dbReference type="EC" id="1.14.13.8"/>
    </reaction>
    <physiologicalReaction direction="left-to-right" evidence="31">
        <dbReference type="Rhea" id="RHEA:24469"/>
    </physiologicalReaction>
</comment>
<evidence type="ECO:0000256" key="12">
    <source>
        <dbReference type="ARBA" id="ARBA00022857"/>
    </source>
</evidence>
<keyword evidence="17 33" id="KW-0472">Membrane</keyword>
<keyword evidence="7 33" id="KW-0285">Flavoprotein</keyword>
<protein>
    <recommendedName>
        <fullName evidence="34">Flavin-containing monooxygenase</fullName>
        <ecNumber evidence="34">1.-.-.-</ecNumber>
    </recommendedName>
</protein>
<keyword evidence="12 33" id="KW-0521">NADP</keyword>
<dbReference type="GO" id="GO:0034899">
    <property type="term" value="F:trimethylamine monooxygenase activity"/>
    <property type="evidence" value="ECO:0007669"/>
    <property type="project" value="UniProtKB-EC"/>
</dbReference>
<evidence type="ECO:0000313" key="36">
    <source>
        <dbReference type="EMBL" id="KAJ1359728.1"/>
    </source>
</evidence>
<comment type="function">
    <text evidence="19">Broad spectrum monooxygenase that catalyzes the oxygenation of a wide variety of nitrogen- and sulfur-containing compounds including xenobiotics. Catalyzes the S-oxygenation of hypotaurine to produce taurine, an organic osmolyte involved in cell volume regulation as well as a variety of cytoprotective and developmental processes. In vitro, catalyzes the N-oxygenation of trimethylamine (TMA) to produce trimethylamine N-oxide (TMAO) and could therefore participate to the detoxification of this compound that is generated by the action of gut microbiota from dietary precursors such as choline, choline containing compounds, betaine or L-carnitine.</text>
</comment>
<comment type="subcellular location">
    <subcellularLocation>
        <location evidence="2">Endoplasmic reticulum membrane</location>
        <topology evidence="2">Single-pass membrane protein</topology>
    </subcellularLocation>
    <subcellularLocation>
        <location evidence="3">Microsome membrane</location>
    </subcellularLocation>
</comment>
<comment type="cofactor">
    <cofactor evidence="1 33 34">
        <name>FAD</name>
        <dbReference type="ChEBI" id="CHEBI:57692"/>
    </cofactor>
</comment>
<reference evidence="36" key="1">
    <citation type="submission" date="2021-06" db="EMBL/GenBank/DDBJ databases">
        <title>Parelaphostrongylus tenuis whole genome reference sequence.</title>
        <authorList>
            <person name="Garwood T.J."/>
            <person name="Larsen P.A."/>
            <person name="Fountain-Jones N.M."/>
            <person name="Garbe J.R."/>
            <person name="Macchietto M.G."/>
            <person name="Kania S.A."/>
            <person name="Gerhold R.W."/>
            <person name="Richards J.E."/>
            <person name="Wolf T.M."/>
        </authorList>
    </citation>
    <scope>NUCLEOTIDE SEQUENCE</scope>
    <source>
        <strain evidence="36">MNPRO001-30</strain>
        <tissue evidence="36">Meninges</tissue>
    </source>
</reference>
<dbReference type="PANTHER" id="PTHR23023">
    <property type="entry name" value="DIMETHYLANILINE MONOOXYGENASE"/>
    <property type="match status" value="1"/>
</dbReference>